<dbReference type="InterPro" id="IPR007173">
    <property type="entry name" value="ALO_C"/>
</dbReference>
<accession>A0A3G9IYD2</accession>
<dbReference type="PROSITE" id="PS51387">
    <property type="entry name" value="FAD_PCMH"/>
    <property type="match status" value="1"/>
</dbReference>
<dbReference type="InterPro" id="IPR016167">
    <property type="entry name" value="FAD-bd_PCMH_sub1"/>
</dbReference>
<dbReference type="Proteomes" id="UP000271573">
    <property type="component" value="Chromosome"/>
</dbReference>
<dbReference type="InterPro" id="IPR016169">
    <property type="entry name" value="FAD-bd_PCMH_sub2"/>
</dbReference>
<protein>
    <submittedName>
        <fullName evidence="3">L-gulono-1,4-lactone dehydrogenase</fullName>
    </submittedName>
</protein>
<dbReference type="SUPFAM" id="SSF56176">
    <property type="entry name" value="FAD-binding/transporter-associated domain-like"/>
    <property type="match status" value="1"/>
</dbReference>
<dbReference type="EMBL" id="AP019307">
    <property type="protein sequence ID" value="BBH16174.1"/>
    <property type="molecule type" value="Genomic_DNA"/>
</dbReference>
<keyword evidence="1" id="KW-0560">Oxidoreductase</keyword>
<dbReference type="PANTHER" id="PTHR43762:SF1">
    <property type="entry name" value="D-ARABINONO-1,4-LACTONE OXIDASE"/>
    <property type="match status" value="1"/>
</dbReference>
<dbReference type="Pfam" id="PF01565">
    <property type="entry name" value="FAD_binding_4"/>
    <property type="match status" value="1"/>
</dbReference>
<dbReference type="GO" id="GO:0003885">
    <property type="term" value="F:D-arabinono-1,4-lactone oxidase activity"/>
    <property type="evidence" value="ECO:0007669"/>
    <property type="project" value="InterPro"/>
</dbReference>
<dbReference type="RefSeq" id="WP_125566393.1">
    <property type="nucleotide sequence ID" value="NZ_AP019307.1"/>
</dbReference>
<reference evidence="3 4" key="1">
    <citation type="submission" date="2018-11" db="EMBL/GenBank/DDBJ databases">
        <title>Complete genome sequence of Nocardioides baekrokdamisoli strain KCTC 39748.</title>
        <authorList>
            <person name="Kang S.W."/>
            <person name="Lee K.C."/>
            <person name="Kim K.K."/>
            <person name="Kim J.S."/>
            <person name="Kim D.S."/>
            <person name="Ko S.H."/>
            <person name="Yang S.H."/>
            <person name="Shin Y.K."/>
            <person name="Lee J.S."/>
        </authorList>
    </citation>
    <scope>NUCLEOTIDE SEQUENCE [LARGE SCALE GENOMIC DNA]</scope>
    <source>
        <strain evidence="3 4">KCTC 39748</strain>
    </source>
</reference>
<evidence type="ECO:0000313" key="4">
    <source>
        <dbReference type="Proteomes" id="UP000271573"/>
    </source>
</evidence>
<dbReference type="Gene3D" id="1.10.45.10">
    <property type="entry name" value="Vanillyl-alcohol Oxidase, Chain A, domain 4"/>
    <property type="match status" value="1"/>
</dbReference>
<organism evidence="3 4">
    <name type="scientific">Nocardioides baekrokdamisoli</name>
    <dbReference type="NCBI Taxonomy" id="1804624"/>
    <lineage>
        <taxon>Bacteria</taxon>
        <taxon>Bacillati</taxon>
        <taxon>Actinomycetota</taxon>
        <taxon>Actinomycetes</taxon>
        <taxon>Propionibacteriales</taxon>
        <taxon>Nocardioidaceae</taxon>
        <taxon>Nocardioides</taxon>
    </lineage>
</organism>
<dbReference type="OrthoDB" id="9800184at2"/>
<name>A0A3G9IYD2_9ACTN</name>
<dbReference type="InterPro" id="IPR006094">
    <property type="entry name" value="Oxid_FAD_bind_N"/>
</dbReference>
<proteinExistence type="predicted"/>
<evidence type="ECO:0000256" key="1">
    <source>
        <dbReference type="ARBA" id="ARBA00023002"/>
    </source>
</evidence>
<evidence type="ECO:0000313" key="3">
    <source>
        <dbReference type="EMBL" id="BBH16174.1"/>
    </source>
</evidence>
<sequence length="425" mass="46404">MWRNWTGDQICEPARLSRPTSAAGVAAAVVESGTRGEVVRVVGAGHSFGDNVVTSGTLMSLDALTGIEVLDAAAGRVRVAAGTRLFDLNRYLDEHGLAMANLGDINVQSAAGAISTGTHGTGATLGNLATFVESAEIVTADGVIRELSGDELRAARVSVGALGVITAYTLRTVPAFKLHERRDRMPLTELLRDLDDHIGGNDHFEFFVFPHASRAITKGLNRTDEPADVRSKARAYVEEVVLENYALDVLSRAGRRFTGQIPRLNRLVTSLASPSDKVNHSYDVFSSPRMVRFTESEWAFPRETAAAALQDILAMIDRRGFDINFPIEVRFVAGDTDSMLSPAYGRETTYLAVHAYRGMAWQEYFSAVQEIALAHGARPHWGKRHSLDAATLSTLYPEWEAFNAVRTTMDPEGRFANAHIKRIFG</sequence>
<dbReference type="Pfam" id="PF04030">
    <property type="entry name" value="ALO"/>
    <property type="match status" value="1"/>
</dbReference>
<dbReference type="InterPro" id="IPR010031">
    <property type="entry name" value="FAD_lactone_oxidase-like"/>
</dbReference>
<dbReference type="NCBIfam" id="TIGR01679">
    <property type="entry name" value="bact_FAD_ox"/>
    <property type="match status" value="1"/>
</dbReference>
<gene>
    <name evidence="3" type="ORF">Back2_04610</name>
</gene>
<dbReference type="Gene3D" id="3.30.70.2520">
    <property type="match status" value="1"/>
</dbReference>
<dbReference type="Gene3D" id="3.30.43.10">
    <property type="entry name" value="Uridine Diphospho-n-acetylenolpyruvylglucosamine Reductase, domain 2"/>
    <property type="match status" value="1"/>
</dbReference>
<dbReference type="AlphaFoldDB" id="A0A3G9IYD2"/>
<dbReference type="Gene3D" id="3.30.465.10">
    <property type="match status" value="1"/>
</dbReference>
<dbReference type="GO" id="GO:0016020">
    <property type="term" value="C:membrane"/>
    <property type="evidence" value="ECO:0007669"/>
    <property type="project" value="InterPro"/>
</dbReference>
<dbReference type="PANTHER" id="PTHR43762">
    <property type="entry name" value="L-GULONOLACTONE OXIDASE"/>
    <property type="match status" value="1"/>
</dbReference>
<dbReference type="PIRSF" id="PIRSF000136">
    <property type="entry name" value="LGO_GLO"/>
    <property type="match status" value="1"/>
</dbReference>
<keyword evidence="4" id="KW-1185">Reference proteome</keyword>
<dbReference type="InterPro" id="IPR016171">
    <property type="entry name" value="Vanillyl_alc_oxidase_C-sub2"/>
</dbReference>
<dbReference type="KEGG" id="nbe:Back2_04610"/>
<feature type="domain" description="FAD-binding PCMH-type" evidence="2">
    <location>
        <begin position="9"/>
        <end position="175"/>
    </location>
</feature>
<dbReference type="GO" id="GO:0080049">
    <property type="term" value="F:L-gulono-1,4-lactone dehydrogenase activity"/>
    <property type="evidence" value="ECO:0007669"/>
    <property type="project" value="TreeGrafter"/>
</dbReference>
<dbReference type="InterPro" id="IPR036318">
    <property type="entry name" value="FAD-bd_PCMH-like_sf"/>
</dbReference>
<dbReference type="InterPro" id="IPR016166">
    <property type="entry name" value="FAD-bd_PCMH"/>
</dbReference>
<dbReference type="GO" id="GO:0071949">
    <property type="term" value="F:FAD binding"/>
    <property type="evidence" value="ECO:0007669"/>
    <property type="project" value="InterPro"/>
</dbReference>
<evidence type="ECO:0000259" key="2">
    <source>
        <dbReference type="PROSITE" id="PS51387"/>
    </source>
</evidence>